<keyword evidence="2 3" id="KW-0040">ANK repeat</keyword>
<dbReference type="Pfam" id="PF12796">
    <property type="entry name" value="Ank_2"/>
    <property type="match status" value="1"/>
</dbReference>
<organism evidence="4 5">
    <name type="scientific">Venturia effusa</name>
    <dbReference type="NCBI Taxonomy" id="50376"/>
    <lineage>
        <taxon>Eukaryota</taxon>
        <taxon>Fungi</taxon>
        <taxon>Dikarya</taxon>
        <taxon>Ascomycota</taxon>
        <taxon>Pezizomycotina</taxon>
        <taxon>Dothideomycetes</taxon>
        <taxon>Pleosporomycetidae</taxon>
        <taxon>Venturiales</taxon>
        <taxon>Venturiaceae</taxon>
        <taxon>Venturia</taxon>
    </lineage>
</organism>
<dbReference type="STRING" id="50376.A0A517KZN7"/>
<dbReference type="AlphaFoldDB" id="A0A517KZN7"/>
<evidence type="ECO:0000313" key="4">
    <source>
        <dbReference type="EMBL" id="QDS68848.1"/>
    </source>
</evidence>
<evidence type="ECO:0000256" key="3">
    <source>
        <dbReference type="PROSITE-ProRule" id="PRU00023"/>
    </source>
</evidence>
<accession>A0A517KZN7</accession>
<dbReference type="PANTHER" id="PTHR24173:SF74">
    <property type="entry name" value="ANKYRIN REPEAT DOMAIN-CONTAINING PROTEIN 16"/>
    <property type="match status" value="1"/>
</dbReference>
<gene>
    <name evidence="4" type="ORF">FKW77_007252</name>
</gene>
<dbReference type="InterPro" id="IPR002110">
    <property type="entry name" value="Ankyrin_rpt"/>
</dbReference>
<dbReference type="OrthoDB" id="10057496at2759"/>
<dbReference type="PROSITE" id="PS50088">
    <property type="entry name" value="ANK_REPEAT"/>
    <property type="match status" value="1"/>
</dbReference>
<dbReference type="SMART" id="SM00248">
    <property type="entry name" value="ANK"/>
    <property type="match status" value="3"/>
</dbReference>
<dbReference type="PRINTS" id="PR01415">
    <property type="entry name" value="ANKYRIN"/>
</dbReference>
<sequence>MPFLTEEEIDDVLYSARTNDLEELKPFISTLHTKYTSETPASIILAAVDAETGNNAAHYACGNGHIDIIKYLLSQFPSDSNPPSKTLLTARNKAGNTALHWAALHGHLEIVKLLLLSGADVSILNAVGHDAVYEAEINDKQDVVAVLLKEGVGLDTGLGSAEGGVADEEVKDDTTAMEGAVNGRADGVDGVQEELEKVEIKDESAKEEGG</sequence>
<dbReference type="Proteomes" id="UP000316270">
    <property type="component" value="Chromosome 2"/>
</dbReference>
<dbReference type="PROSITE" id="PS50297">
    <property type="entry name" value="ANK_REP_REGION"/>
    <property type="match status" value="1"/>
</dbReference>
<reference evidence="4 5" key="1">
    <citation type="submission" date="2019-07" db="EMBL/GenBank/DDBJ databases">
        <title>Finished genome of Venturia effusa.</title>
        <authorList>
            <person name="Young C.A."/>
            <person name="Cox M.P."/>
            <person name="Ganley A.R.D."/>
            <person name="David W.J."/>
        </authorList>
    </citation>
    <scope>NUCLEOTIDE SEQUENCE [LARGE SCALE GENOMIC DNA]</scope>
    <source>
        <strain evidence="5">albino</strain>
    </source>
</reference>
<dbReference type="InterPro" id="IPR036770">
    <property type="entry name" value="Ankyrin_rpt-contain_sf"/>
</dbReference>
<protein>
    <submittedName>
        <fullName evidence="4">Uncharacterized protein</fullName>
    </submittedName>
</protein>
<evidence type="ECO:0000256" key="1">
    <source>
        <dbReference type="ARBA" id="ARBA00022737"/>
    </source>
</evidence>
<feature type="repeat" description="ANK" evidence="3">
    <location>
        <begin position="94"/>
        <end position="126"/>
    </location>
</feature>
<keyword evidence="5" id="KW-1185">Reference proteome</keyword>
<dbReference type="SUPFAM" id="SSF48403">
    <property type="entry name" value="Ankyrin repeat"/>
    <property type="match status" value="1"/>
</dbReference>
<evidence type="ECO:0000256" key="2">
    <source>
        <dbReference type="ARBA" id="ARBA00023043"/>
    </source>
</evidence>
<keyword evidence="1" id="KW-0677">Repeat</keyword>
<dbReference type="PANTHER" id="PTHR24173">
    <property type="entry name" value="ANKYRIN REPEAT CONTAINING"/>
    <property type="match status" value="1"/>
</dbReference>
<evidence type="ECO:0000313" key="5">
    <source>
        <dbReference type="Proteomes" id="UP000316270"/>
    </source>
</evidence>
<proteinExistence type="predicted"/>
<dbReference type="EMBL" id="CP042186">
    <property type="protein sequence ID" value="QDS68848.1"/>
    <property type="molecule type" value="Genomic_DNA"/>
</dbReference>
<name>A0A517KZN7_9PEZI</name>
<dbReference type="Gene3D" id="1.25.40.20">
    <property type="entry name" value="Ankyrin repeat-containing domain"/>
    <property type="match status" value="1"/>
</dbReference>